<dbReference type="Gene3D" id="2.130.10.10">
    <property type="entry name" value="YVTN repeat-like/Quinoprotein amine dehydrogenase"/>
    <property type="match status" value="1"/>
</dbReference>
<name>A0A5N6U5Q7_ASPAV</name>
<dbReference type="Pfam" id="PF00400">
    <property type="entry name" value="WD40"/>
    <property type="match status" value="2"/>
</dbReference>
<dbReference type="OrthoDB" id="6262491at2759"/>
<keyword evidence="2" id="KW-0677">Repeat</keyword>
<dbReference type="PROSITE" id="PS50082">
    <property type="entry name" value="WD_REPEATS_2"/>
    <property type="match status" value="1"/>
</dbReference>
<organism evidence="4 5">
    <name type="scientific">Aspergillus avenaceus</name>
    <dbReference type="NCBI Taxonomy" id="36643"/>
    <lineage>
        <taxon>Eukaryota</taxon>
        <taxon>Fungi</taxon>
        <taxon>Dikarya</taxon>
        <taxon>Ascomycota</taxon>
        <taxon>Pezizomycotina</taxon>
        <taxon>Eurotiomycetes</taxon>
        <taxon>Eurotiomycetidae</taxon>
        <taxon>Eurotiales</taxon>
        <taxon>Aspergillaceae</taxon>
        <taxon>Aspergillus</taxon>
        <taxon>Aspergillus subgen. Circumdati</taxon>
    </lineage>
</organism>
<dbReference type="InterPro" id="IPR036322">
    <property type="entry name" value="WD40_repeat_dom_sf"/>
</dbReference>
<dbReference type="InterPro" id="IPR015943">
    <property type="entry name" value="WD40/YVTN_repeat-like_dom_sf"/>
</dbReference>
<dbReference type="Proteomes" id="UP000325780">
    <property type="component" value="Unassembled WGS sequence"/>
</dbReference>
<dbReference type="SMART" id="SM00320">
    <property type="entry name" value="WD40"/>
    <property type="match status" value="2"/>
</dbReference>
<sequence length="73" mass="7845">MPLDMSIFTFDRHNGKVNAVSSSGNLTASCSDDNTIMVWNVEKDEPRCTLKHDYPVGSVAISPDSALVASVSD</sequence>
<dbReference type="AlphaFoldDB" id="A0A5N6U5Q7"/>
<evidence type="ECO:0000256" key="2">
    <source>
        <dbReference type="ARBA" id="ARBA00022737"/>
    </source>
</evidence>
<protein>
    <recommendedName>
        <fullName evidence="6">WD40-repeat-containing domain protein</fullName>
    </recommendedName>
</protein>
<keyword evidence="5" id="KW-1185">Reference proteome</keyword>
<evidence type="ECO:0000313" key="5">
    <source>
        <dbReference type="Proteomes" id="UP000325780"/>
    </source>
</evidence>
<feature type="repeat" description="WD" evidence="3">
    <location>
        <begin position="10"/>
        <end position="49"/>
    </location>
</feature>
<dbReference type="PROSITE" id="PS00678">
    <property type="entry name" value="WD_REPEATS_1"/>
    <property type="match status" value="1"/>
</dbReference>
<evidence type="ECO:0000313" key="4">
    <source>
        <dbReference type="EMBL" id="KAE8153749.1"/>
    </source>
</evidence>
<feature type="non-terminal residue" evidence="4">
    <location>
        <position position="73"/>
    </location>
</feature>
<dbReference type="InterPro" id="IPR019775">
    <property type="entry name" value="WD40_repeat_CS"/>
</dbReference>
<dbReference type="InterPro" id="IPR001680">
    <property type="entry name" value="WD40_rpt"/>
</dbReference>
<evidence type="ECO:0008006" key="6">
    <source>
        <dbReference type="Google" id="ProtNLM"/>
    </source>
</evidence>
<keyword evidence="1 3" id="KW-0853">WD repeat</keyword>
<dbReference type="SUPFAM" id="SSF50978">
    <property type="entry name" value="WD40 repeat-like"/>
    <property type="match status" value="1"/>
</dbReference>
<reference evidence="4 5" key="1">
    <citation type="submission" date="2019-04" db="EMBL/GenBank/DDBJ databases">
        <title>Friends and foes A comparative genomics study of 23 Aspergillus species from section Flavi.</title>
        <authorList>
            <consortium name="DOE Joint Genome Institute"/>
            <person name="Kjaerbolling I."/>
            <person name="Vesth T."/>
            <person name="Frisvad J.C."/>
            <person name="Nybo J.L."/>
            <person name="Theobald S."/>
            <person name="Kildgaard S."/>
            <person name="Isbrandt T."/>
            <person name="Kuo A."/>
            <person name="Sato A."/>
            <person name="Lyhne E.K."/>
            <person name="Kogle M.E."/>
            <person name="Wiebenga A."/>
            <person name="Kun R.S."/>
            <person name="Lubbers R.J."/>
            <person name="Makela M.R."/>
            <person name="Barry K."/>
            <person name="Chovatia M."/>
            <person name="Clum A."/>
            <person name="Daum C."/>
            <person name="Haridas S."/>
            <person name="He G."/>
            <person name="LaButti K."/>
            <person name="Lipzen A."/>
            <person name="Mondo S."/>
            <person name="Riley R."/>
            <person name="Salamov A."/>
            <person name="Simmons B.A."/>
            <person name="Magnuson J.K."/>
            <person name="Henrissat B."/>
            <person name="Mortensen U.H."/>
            <person name="Larsen T.O."/>
            <person name="Devries R.P."/>
            <person name="Grigoriev I.V."/>
            <person name="Machida M."/>
            <person name="Baker S.E."/>
            <person name="Andersen M.R."/>
        </authorList>
    </citation>
    <scope>NUCLEOTIDE SEQUENCE [LARGE SCALE GENOMIC DNA]</scope>
    <source>
        <strain evidence="4 5">IBT 18842</strain>
    </source>
</reference>
<gene>
    <name evidence="4" type="ORF">BDV25DRAFT_148724</name>
</gene>
<evidence type="ECO:0000256" key="3">
    <source>
        <dbReference type="PROSITE-ProRule" id="PRU00221"/>
    </source>
</evidence>
<dbReference type="InterPro" id="IPR050505">
    <property type="entry name" value="WDR55/POC1"/>
</dbReference>
<evidence type="ECO:0000256" key="1">
    <source>
        <dbReference type="ARBA" id="ARBA00022574"/>
    </source>
</evidence>
<proteinExistence type="predicted"/>
<accession>A0A5N6U5Q7</accession>
<dbReference type="EMBL" id="ML742035">
    <property type="protein sequence ID" value="KAE8153749.1"/>
    <property type="molecule type" value="Genomic_DNA"/>
</dbReference>
<dbReference type="PANTHER" id="PTHR44019:SF8">
    <property type="entry name" value="POC1 CENTRIOLAR PROTEIN HOMOLOG"/>
    <property type="match status" value="1"/>
</dbReference>
<dbReference type="PANTHER" id="PTHR44019">
    <property type="entry name" value="WD REPEAT-CONTAINING PROTEIN 55"/>
    <property type="match status" value="1"/>
</dbReference>